<dbReference type="OrthoDB" id="9787476at2"/>
<dbReference type="InterPro" id="IPR015797">
    <property type="entry name" value="NUDIX_hydrolase-like_dom_sf"/>
</dbReference>
<reference evidence="5" key="1">
    <citation type="submission" date="2015-08" db="EMBL/GenBank/DDBJ databases">
        <title>Genome sequencing project for genomic taxonomy and phylogenomics of Bacillus-like bacteria.</title>
        <authorList>
            <person name="Liu B."/>
            <person name="Wang J."/>
            <person name="Zhu Y."/>
            <person name="Liu G."/>
            <person name="Chen Q."/>
            <person name="Chen Z."/>
            <person name="Lan J."/>
            <person name="Che J."/>
            <person name="Ge C."/>
            <person name="Shi H."/>
            <person name="Pan Z."/>
            <person name="Liu X."/>
        </authorList>
    </citation>
    <scope>NUCLEOTIDE SEQUENCE [LARGE SCALE GENOMIC DNA]</scope>
    <source>
        <strain evidence="5">FJAT-22460</strain>
    </source>
</reference>
<dbReference type="Gene3D" id="3.90.79.10">
    <property type="entry name" value="Nucleoside Triphosphate Pyrophosphohydrolase"/>
    <property type="match status" value="1"/>
</dbReference>
<sequence length="149" mass="16861">MSVYHRDIRQYIGKRSVVRVKAAVLVLNENGEILLLKRQNRDEWGILLGNLRPGEALEDTASRELWEESGLTADDMRLLDLVSGPEYMKKHLGGDEVYYVIGVYEATGLHSAIHLSPNTEVSLKYFDFSALPAMDAITIRLLDKVKKKC</sequence>
<evidence type="ECO:0000313" key="4">
    <source>
        <dbReference type="EMBL" id="KOR89919.1"/>
    </source>
</evidence>
<dbReference type="PROSITE" id="PS00893">
    <property type="entry name" value="NUDIX_BOX"/>
    <property type="match status" value="1"/>
</dbReference>
<dbReference type="SUPFAM" id="SSF55811">
    <property type="entry name" value="Nudix"/>
    <property type="match status" value="1"/>
</dbReference>
<name>A0A0M1P7B6_9BACL</name>
<evidence type="ECO:0000313" key="5">
    <source>
        <dbReference type="Proteomes" id="UP000036932"/>
    </source>
</evidence>
<accession>A0A0M1P7B6</accession>
<organism evidence="4 5">
    <name type="scientific">Paenibacillus solani</name>
    <dbReference type="NCBI Taxonomy" id="1705565"/>
    <lineage>
        <taxon>Bacteria</taxon>
        <taxon>Bacillati</taxon>
        <taxon>Bacillota</taxon>
        <taxon>Bacilli</taxon>
        <taxon>Bacillales</taxon>
        <taxon>Paenibacillaceae</taxon>
        <taxon>Paenibacillus</taxon>
    </lineage>
</organism>
<feature type="domain" description="Nudix hydrolase" evidence="3">
    <location>
        <begin position="17"/>
        <end position="149"/>
    </location>
</feature>
<comment type="cofactor">
    <cofactor evidence="1">
        <name>Mg(2+)</name>
        <dbReference type="ChEBI" id="CHEBI:18420"/>
    </cofactor>
</comment>
<dbReference type="InterPro" id="IPR000086">
    <property type="entry name" value="NUDIX_hydrolase_dom"/>
</dbReference>
<evidence type="ECO:0000256" key="2">
    <source>
        <dbReference type="ARBA" id="ARBA00022801"/>
    </source>
</evidence>
<dbReference type="PANTHER" id="PTHR43046:SF2">
    <property type="entry name" value="8-OXO-DGTP DIPHOSPHATASE-RELATED"/>
    <property type="match status" value="1"/>
</dbReference>
<dbReference type="RefSeq" id="WP_053492723.1">
    <property type="nucleotide sequence ID" value="NZ_JBCMXJ010000005.1"/>
</dbReference>
<dbReference type="GO" id="GO:0016787">
    <property type="term" value="F:hydrolase activity"/>
    <property type="evidence" value="ECO:0007669"/>
    <property type="project" value="UniProtKB-KW"/>
</dbReference>
<comment type="caution">
    <text evidence="4">The sequence shown here is derived from an EMBL/GenBank/DDBJ whole genome shotgun (WGS) entry which is preliminary data.</text>
</comment>
<evidence type="ECO:0000259" key="3">
    <source>
        <dbReference type="PROSITE" id="PS51462"/>
    </source>
</evidence>
<dbReference type="EMBL" id="LIUT01000001">
    <property type="protein sequence ID" value="KOR89919.1"/>
    <property type="molecule type" value="Genomic_DNA"/>
</dbReference>
<proteinExistence type="predicted"/>
<dbReference type="PANTHER" id="PTHR43046">
    <property type="entry name" value="GDP-MANNOSE MANNOSYL HYDROLASE"/>
    <property type="match status" value="1"/>
</dbReference>
<evidence type="ECO:0000256" key="1">
    <source>
        <dbReference type="ARBA" id="ARBA00001946"/>
    </source>
</evidence>
<keyword evidence="5" id="KW-1185">Reference proteome</keyword>
<gene>
    <name evidence="4" type="ORF">AM231_12760</name>
</gene>
<dbReference type="AlphaFoldDB" id="A0A0M1P7B6"/>
<protein>
    <submittedName>
        <fullName evidence="4">NUDIX hydrolase</fullName>
    </submittedName>
</protein>
<dbReference type="Proteomes" id="UP000036932">
    <property type="component" value="Unassembled WGS sequence"/>
</dbReference>
<dbReference type="PROSITE" id="PS51462">
    <property type="entry name" value="NUDIX"/>
    <property type="match status" value="1"/>
</dbReference>
<dbReference type="PATRIC" id="fig|1705565.3.peg.4577"/>
<dbReference type="InterPro" id="IPR020084">
    <property type="entry name" value="NUDIX_hydrolase_CS"/>
</dbReference>
<dbReference type="Pfam" id="PF00293">
    <property type="entry name" value="NUDIX"/>
    <property type="match status" value="1"/>
</dbReference>
<keyword evidence="2 4" id="KW-0378">Hydrolase</keyword>